<sequence length="398" mass="42662">MMLGTEPAVVAGAGIGGLTAALSLARRGVAVTVLERRTALEEAGAGIQLSPNASRVLIDLGLGPALARQAVEPDRVVIRAVGSGRTIGGIALGRHMRERYGAPYWVIHRADLHTILLDAARSLPNLRLLVGRRVESLREENGQALVGIATASNGQDVLPASLVVGADGVWSAVRPALGDGRAPQYRGYAAWRTTIARAAAPAAFRDANETGLWLGPEAHVVHYPVSGGRKLNIVAVLRGDKPLDGWASPGERDQLLHRFRKAAEPLRGLLATAPEWLVWSLYDLPASRRWSRGRATLLGDAAHPVLPFLAQGGALAIEDASVLARELAARPGDVPAALALYEAARRPRAQRVQEGARSNARAYHLAWPLSMARDAVIRRLGPEGMVARYDWLYGWRPE</sequence>
<keyword evidence="2" id="KW-0285">Flavoprotein</keyword>
<dbReference type="InterPro" id="IPR002938">
    <property type="entry name" value="FAD-bd"/>
</dbReference>
<keyword evidence="4" id="KW-0560">Oxidoreductase</keyword>
<dbReference type="InterPro" id="IPR036188">
    <property type="entry name" value="FAD/NAD-bd_sf"/>
</dbReference>
<dbReference type="PANTHER" id="PTHR13789">
    <property type="entry name" value="MONOOXYGENASE"/>
    <property type="match status" value="1"/>
</dbReference>
<keyword evidence="8" id="KW-1185">Reference proteome</keyword>
<proteinExistence type="predicted"/>
<evidence type="ECO:0000256" key="4">
    <source>
        <dbReference type="ARBA" id="ARBA00023002"/>
    </source>
</evidence>
<evidence type="ECO:0000256" key="3">
    <source>
        <dbReference type="ARBA" id="ARBA00022827"/>
    </source>
</evidence>
<dbReference type="Gene3D" id="3.50.50.60">
    <property type="entry name" value="FAD/NAD(P)-binding domain"/>
    <property type="match status" value="1"/>
</dbReference>
<dbReference type="GO" id="GO:0004497">
    <property type="term" value="F:monooxygenase activity"/>
    <property type="evidence" value="ECO:0007669"/>
    <property type="project" value="UniProtKB-KW"/>
</dbReference>
<keyword evidence="3" id="KW-0274">FAD</keyword>
<reference evidence="7 8" key="1">
    <citation type="submission" date="2023-05" db="EMBL/GenBank/DDBJ databases">
        <title>Chelatococcus sp. nov., a moderately thermophilic bacterium isolated from hot spring microbial mat.</title>
        <authorList>
            <person name="Hu C.-J."/>
            <person name="Li W.-J."/>
        </authorList>
    </citation>
    <scope>NUCLEOTIDE SEQUENCE [LARGE SCALE GENOMIC DNA]</scope>
    <source>
        <strain evidence="7 8">SYSU G07232</strain>
    </source>
</reference>
<feature type="domain" description="FAD-binding" evidence="6">
    <location>
        <begin position="8"/>
        <end position="354"/>
    </location>
</feature>
<evidence type="ECO:0000259" key="6">
    <source>
        <dbReference type="Pfam" id="PF01494"/>
    </source>
</evidence>
<organism evidence="7 8">
    <name type="scientific">Chelatococcus albus</name>
    <dbReference type="NCBI Taxonomy" id="3047466"/>
    <lineage>
        <taxon>Bacteria</taxon>
        <taxon>Pseudomonadati</taxon>
        <taxon>Pseudomonadota</taxon>
        <taxon>Alphaproteobacteria</taxon>
        <taxon>Hyphomicrobiales</taxon>
        <taxon>Chelatococcaceae</taxon>
        <taxon>Chelatococcus</taxon>
    </lineage>
</organism>
<dbReference type="EMBL" id="JASJEV010000009">
    <property type="protein sequence ID" value="MDJ1159405.1"/>
    <property type="molecule type" value="Genomic_DNA"/>
</dbReference>
<comment type="cofactor">
    <cofactor evidence="1">
        <name>FAD</name>
        <dbReference type="ChEBI" id="CHEBI:57692"/>
    </cofactor>
</comment>
<dbReference type="RefSeq" id="WP_283741405.1">
    <property type="nucleotide sequence ID" value="NZ_JASJEV010000009.1"/>
</dbReference>
<accession>A0ABT7AJ46</accession>
<dbReference type="Proteomes" id="UP001321492">
    <property type="component" value="Unassembled WGS sequence"/>
</dbReference>
<dbReference type="PANTHER" id="PTHR13789:SF318">
    <property type="entry name" value="GERANYLGERANYL DIPHOSPHATE REDUCTASE"/>
    <property type="match status" value="1"/>
</dbReference>
<evidence type="ECO:0000256" key="5">
    <source>
        <dbReference type="ARBA" id="ARBA00023033"/>
    </source>
</evidence>
<evidence type="ECO:0000256" key="2">
    <source>
        <dbReference type="ARBA" id="ARBA00022630"/>
    </source>
</evidence>
<evidence type="ECO:0000256" key="1">
    <source>
        <dbReference type="ARBA" id="ARBA00001974"/>
    </source>
</evidence>
<evidence type="ECO:0000313" key="8">
    <source>
        <dbReference type="Proteomes" id="UP001321492"/>
    </source>
</evidence>
<protein>
    <submittedName>
        <fullName evidence="7">FAD-dependent monooxygenase</fullName>
    </submittedName>
</protein>
<evidence type="ECO:0000313" key="7">
    <source>
        <dbReference type="EMBL" id="MDJ1159405.1"/>
    </source>
</evidence>
<gene>
    <name evidence="7" type="ORF">QNA08_14295</name>
</gene>
<dbReference type="SUPFAM" id="SSF51905">
    <property type="entry name" value="FAD/NAD(P)-binding domain"/>
    <property type="match status" value="1"/>
</dbReference>
<dbReference type="PRINTS" id="PR00420">
    <property type="entry name" value="RNGMNOXGNASE"/>
</dbReference>
<dbReference type="SUPFAM" id="SSF54373">
    <property type="entry name" value="FAD-linked reductases, C-terminal domain"/>
    <property type="match status" value="1"/>
</dbReference>
<comment type="caution">
    <text evidence="7">The sequence shown here is derived from an EMBL/GenBank/DDBJ whole genome shotgun (WGS) entry which is preliminary data.</text>
</comment>
<name>A0ABT7AJ46_9HYPH</name>
<dbReference type="InterPro" id="IPR050493">
    <property type="entry name" value="FAD-dep_Monooxygenase_BioMet"/>
</dbReference>
<dbReference type="Pfam" id="PF01494">
    <property type="entry name" value="FAD_binding_3"/>
    <property type="match status" value="1"/>
</dbReference>
<keyword evidence="5 7" id="KW-0503">Monooxygenase</keyword>